<name>A0ABV8DP48_9NOCA</name>
<protein>
    <submittedName>
        <fullName evidence="2">Protoporphyrinogen/coproporphyrinogen oxidase</fullName>
    </submittedName>
</protein>
<evidence type="ECO:0000313" key="3">
    <source>
        <dbReference type="Proteomes" id="UP001595696"/>
    </source>
</evidence>
<proteinExistence type="predicted"/>
<dbReference type="Pfam" id="PF01593">
    <property type="entry name" value="Amino_oxidase"/>
    <property type="match status" value="1"/>
</dbReference>
<organism evidence="2 3">
    <name type="scientific">Nocardia jiangsuensis</name>
    <dbReference type="NCBI Taxonomy" id="1691563"/>
    <lineage>
        <taxon>Bacteria</taxon>
        <taxon>Bacillati</taxon>
        <taxon>Actinomycetota</taxon>
        <taxon>Actinomycetes</taxon>
        <taxon>Mycobacteriales</taxon>
        <taxon>Nocardiaceae</taxon>
        <taxon>Nocardia</taxon>
    </lineage>
</organism>
<feature type="domain" description="Amine oxidase" evidence="1">
    <location>
        <begin position="19"/>
        <end position="432"/>
    </location>
</feature>
<keyword evidence="3" id="KW-1185">Reference proteome</keyword>
<evidence type="ECO:0000313" key="2">
    <source>
        <dbReference type="EMBL" id="MFC3961464.1"/>
    </source>
</evidence>
<dbReference type="Gene3D" id="3.50.50.60">
    <property type="entry name" value="FAD/NAD(P)-binding domain"/>
    <property type="match status" value="2"/>
</dbReference>
<dbReference type="InterPro" id="IPR050464">
    <property type="entry name" value="Zeta_carotene_desat/Oxidored"/>
</dbReference>
<evidence type="ECO:0000259" key="1">
    <source>
        <dbReference type="Pfam" id="PF01593"/>
    </source>
</evidence>
<dbReference type="EMBL" id="JBHSAX010000005">
    <property type="protein sequence ID" value="MFC3961464.1"/>
    <property type="molecule type" value="Genomic_DNA"/>
</dbReference>
<reference evidence="3" key="1">
    <citation type="journal article" date="2019" name="Int. J. Syst. Evol. Microbiol.">
        <title>The Global Catalogue of Microorganisms (GCM) 10K type strain sequencing project: providing services to taxonomists for standard genome sequencing and annotation.</title>
        <authorList>
            <consortium name="The Broad Institute Genomics Platform"/>
            <consortium name="The Broad Institute Genome Sequencing Center for Infectious Disease"/>
            <person name="Wu L."/>
            <person name="Ma J."/>
        </authorList>
    </citation>
    <scope>NUCLEOTIDE SEQUENCE [LARGE SCALE GENOMIC DNA]</scope>
    <source>
        <strain evidence="3">CGMCC 4.7330</strain>
    </source>
</reference>
<gene>
    <name evidence="2" type="ORF">ACFO0B_05610</name>
</gene>
<sequence length="434" mass="46319">MTDPAGAGGRTVAVVGGGISGMAAAFALYRAGWQVDLLERENVLGGRFGIDSLRGRPMLTGARHIGLQFTEFRQFVTALADVRFEPSPLNMTKVVDGRLATVAAEDSRGVLRYLAEFGSAQDVAKLTYLVHRIATEENRFLGSNFFAKLGAAGDDRPLSEHFGSGLADALLRPIVTWVHGAELDEMYLGTLGATLGAALDSFEQIVGGVEPVLTALSKLVTVKKNARVESVAIRRGRVRGLSVAEDGGPAREHPYDAVVLATPAAVTADLVAVTVPALSALLATVRYFPASVTTVEYDRDVFPPGVSTLSMNEGPYSTAALYRAPERNIVRYVIAGRAARPLPPEDRSAAALDAAEKRVQATFGSVEPVRLAVVERRWERAFSGLRAFHGEFLARLRKETGNIGGLALAGDYLRGVSLEACYRSGVEAAHRLTA</sequence>
<dbReference type="InterPro" id="IPR036188">
    <property type="entry name" value="FAD/NAD-bd_sf"/>
</dbReference>
<comment type="caution">
    <text evidence="2">The sequence shown here is derived from an EMBL/GenBank/DDBJ whole genome shotgun (WGS) entry which is preliminary data.</text>
</comment>
<dbReference type="SUPFAM" id="SSF51905">
    <property type="entry name" value="FAD/NAD(P)-binding domain"/>
    <property type="match status" value="1"/>
</dbReference>
<dbReference type="RefSeq" id="WP_378611218.1">
    <property type="nucleotide sequence ID" value="NZ_JBHSAX010000005.1"/>
</dbReference>
<accession>A0ABV8DP48</accession>
<dbReference type="InterPro" id="IPR002937">
    <property type="entry name" value="Amino_oxidase"/>
</dbReference>
<dbReference type="Proteomes" id="UP001595696">
    <property type="component" value="Unassembled WGS sequence"/>
</dbReference>
<dbReference type="PANTHER" id="PTHR42923">
    <property type="entry name" value="PROTOPORPHYRINOGEN OXIDASE"/>
    <property type="match status" value="1"/>
</dbReference>